<sequence length="180" mass="20972">MQSRFVEILLYNARKGTVWGLEVASCLLQSDFLKIPEFRKKLMDGGLVTILNNIARRGFLFALTYIPAILSCTGEYDDMRKPMLASQIIFWLTTRMQHASISYVVFKDNNFHREIDAKFEEYDFDLDELAIRHFSLSTPLSEIFRFGHENIHMVRSFLAMMAGHPRGFVKMLRYGASDDW</sequence>
<dbReference type="EMBL" id="KV417560">
    <property type="protein sequence ID" value="KZP19872.1"/>
    <property type="molecule type" value="Genomic_DNA"/>
</dbReference>
<evidence type="ECO:0000313" key="1">
    <source>
        <dbReference type="EMBL" id="KZP19872.1"/>
    </source>
</evidence>
<dbReference type="AlphaFoldDB" id="A0A166IIU8"/>
<dbReference type="Proteomes" id="UP000076532">
    <property type="component" value="Unassembled WGS sequence"/>
</dbReference>
<evidence type="ECO:0000313" key="2">
    <source>
        <dbReference type="Proteomes" id="UP000076532"/>
    </source>
</evidence>
<reference evidence="1 2" key="1">
    <citation type="journal article" date="2016" name="Mol. Biol. Evol.">
        <title>Comparative Genomics of Early-Diverging Mushroom-Forming Fungi Provides Insights into the Origins of Lignocellulose Decay Capabilities.</title>
        <authorList>
            <person name="Nagy L.G."/>
            <person name="Riley R."/>
            <person name="Tritt A."/>
            <person name="Adam C."/>
            <person name="Daum C."/>
            <person name="Floudas D."/>
            <person name="Sun H."/>
            <person name="Yadav J.S."/>
            <person name="Pangilinan J."/>
            <person name="Larsson K.H."/>
            <person name="Matsuura K."/>
            <person name="Barry K."/>
            <person name="Labutti K."/>
            <person name="Kuo R."/>
            <person name="Ohm R.A."/>
            <person name="Bhattacharya S.S."/>
            <person name="Shirouzu T."/>
            <person name="Yoshinaga Y."/>
            <person name="Martin F.M."/>
            <person name="Grigoriev I.V."/>
            <person name="Hibbett D.S."/>
        </authorList>
    </citation>
    <scope>NUCLEOTIDE SEQUENCE [LARGE SCALE GENOMIC DNA]</scope>
    <source>
        <strain evidence="1 2">CBS 109695</strain>
    </source>
</reference>
<accession>A0A166IIU8</accession>
<organism evidence="1 2">
    <name type="scientific">Athelia psychrophila</name>
    <dbReference type="NCBI Taxonomy" id="1759441"/>
    <lineage>
        <taxon>Eukaryota</taxon>
        <taxon>Fungi</taxon>
        <taxon>Dikarya</taxon>
        <taxon>Basidiomycota</taxon>
        <taxon>Agaricomycotina</taxon>
        <taxon>Agaricomycetes</taxon>
        <taxon>Agaricomycetidae</taxon>
        <taxon>Atheliales</taxon>
        <taxon>Atheliaceae</taxon>
        <taxon>Athelia</taxon>
    </lineage>
</organism>
<name>A0A166IIU8_9AGAM</name>
<gene>
    <name evidence="1" type="ORF">FIBSPDRAFT_1045274</name>
</gene>
<protein>
    <submittedName>
        <fullName evidence="1">Uncharacterized protein</fullName>
    </submittedName>
</protein>
<proteinExistence type="predicted"/>
<keyword evidence="2" id="KW-1185">Reference proteome</keyword>